<feature type="transmembrane region" description="Helical" evidence="7">
    <location>
        <begin position="210"/>
        <end position="229"/>
    </location>
</feature>
<feature type="transmembrane region" description="Helical" evidence="7">
    <location>
        <begin position="89"/>
        <end position="122"/>
    </location>
</feature>
<keyword evidence="6 7" id="KW-0472">Membrane</keyword>
<gene>
    <name evidence="9" type="ORF">JGI1_02161</name>
</gene>
<organism evidence="9 10">
    <name type="scientific">Candidatus Thermokryptus mobilis</name>
    <dbReference type="NCBI Taxonomy" id="1643428"/>
    <lineage>
        <taxon>Bacteria</taxon>
        <taxon>Pseudomonadati</taxon>
        <taxon>Candidatus Kryptoniota</taxon>
        <taxon>Candidatus Thermokryptus</taxon>
    </lineage>
</organism>
<feature type="transmembrane region" description="Helical" evidence="7">
    <location>
        <begin position="274"/>
        <end position="292"/>
    </location>
</feature>
<dbReference type="EMBL" id="FAOO01000024">
    <property type="protein sequence ID" value="CUU08732.1"/>
    <property type="molecule type" value="Genomic_DNA"/>
</dbReference>
<evidence type="ECO:0000256" key="5">
    <source>
        <dbReference type="ARBA" id="ARBA00022989"/>
    </source>
</evidence>
<dbReference type="PIRSF" id="PIRSF006066">
    <property type="entry name" value="HI0050"/>
    <property type="match status" value="1"/>
</dbReference>
<sequence length="422" mass="46369">MLNFVLIFLFILFALFRTPLFTVISAIAILSFFSKGISLSAIIIEMVRLANTSTLVAIPLFTFAGYILAESNTPRRLVNLTQALFGWIPGGLAVVVLVSCAVFTAFTGASGVTIVALGGLVLPALLKSNYSEKFSLGLVTTSGSLGLLFPPSLPLILYGLVAQVDVDKLFIAGITPGILLVVLLSIYSIVKNIGTKIEVQKFSLRNLWRATLDAIWEIPLPFIIIGGIYSGIFTVIEASAVTAVYVFIVELFIYRDLNIKNDLPRIMKESMLMVGGILIILASALGLTSYLIDEQIPMKIFEFIQKYISSKYTFLILLNLFLLVVGMLMDIFSAIIVVVPIITPIAKNFGVDPIHLGIIFLTNLEIGYLTPPVGLNLFISSFRFEKPIIKVYLATIPFIIILFIALILITYIPEISLFLLKR</sequence>
<dbReference type="GO" id="GO:0022857">
    <property type="term" value="F:transmembrane transporter activity"/>
    <property type="evidence" value="ECO:0007669"/>
    <property type="project" value="TreeGrafter"/>
</dbReference>
<feature type="transmembrane region" description="Helical" evidence="7">
    <location>
        <begin position="391"/>
        <end position="412"/>
    </location>
</feature>
<keyword evidence="5 7" id="KW-1133">Transmembrane helix</keyword>
<comment type="subcellular location">
    <subcellularLocation>
        <location evidence="1">Cell inner membrane</location>
        <topology evidence="1">Multi-pass membrane protein</topology>
    </subcellularLocation>
</comment>
<evidence type="ECO:0000259" key="8">
    <source>
        <dbReference type="Pfam" id="PF06808"/>
    </source>
</evidence>
<dbReference type="GO" id="GO:0005886">
    <property type="term" value="C:plasma membrane"/>
    <property type="evidence" value="ECO:0007669"/>
    <property type="project" value="UniProtKB-SubCell"/>
</dbReference>
<dbReference type="Pfam" id="PF06808">
    <property type="entry name" value="DctM"/>
    <property type="match status" value="1"/>
</dbReference>
<dbReference type="RefSeq" id="WP_140945864.1">
    <property type="nucleotide sequence ID" value="NZ_FAOO01000024.1"/>
</dbReference>
<keyword evidence="2" id="KW-1003">Cell membrane</keyword>
<evidence type="ECO:0000256" key="6">
    <source>
        <dbReference type="ARBA" id="ARBA00023136"/>
    </source>
</evidence>
<keyword evidence="4 7" id="KW-0812">Transmembrane</keyword>
<protein>
    <submittedName>
        <fullName evidence="9">TRAP transporter, DctM subunit</fullName>
    </submittedName>
</protein>
<evidence type="ECO:0000256" key="3">
    <source>
        <dbReference type="ARBA" id="ARBA00022519"/>
    </source>
</evidence>
<evidence type="ECO:0000256" key="1">
    <source>
        <dbReference type="ARBA" id="ARBA00004429"/>
    </source>
</evidence>
<dbReference type="PANTHER" id="PTHR33362">
    <property type="entry name" value="SIALIC ACID TRAP TRANSPORTER PERMEASE PROTEIN SIAT-RELATED"/>
    <property type="match status" value="1"/>
</dbReference>
<keyword evidence="3" id="KW-0997">Cell inner membrane</keyword>
<keyword evidence="10" id="KW-1185">Reference proteome</keyword>
<proteinExistence type="predicted"/>
<dbReference type="InterPro" id="IPR004681">
    <property type="entry name" value="TRAP_DctM"/>
</dbReference>
<dbReference type="Proteomes" id="UP000320623">
    <property type="component" value="Unassembled WGS sequence"/>
</dbReference>
<feature type="transmembrane region" description="Helical" evidence="7">
    <location>
        <begin position="6"/>
        <end position="34"/>
    </location>
</feature>
<evidence type="ECO:0000256" key="4">
    <source>
        <dbReference type="ARBA" id="ARBA00022692"/>
    </source>
</evidence>
<evidence type="ECO:0000313" key="10">
    <source>
        <dbReference type="Proteomes" id="UP000320623"/>
    </source>
</evidence>
<name>A0A0S4NBL2_9BACT</name>
<evidence type="ECO:0000256" key="7">
    <source>
        <dbReference type="SAM" id="Phobius"/>
    </source>
</evidence>
<dbReference type="PANTHER" id="PTHR33362:SF5">
    <property type="entry name" value="C4-DICARBOXYLATE TRAP TRANSPORTER LARGE PERMEASE PROTEIN DCTM"/>
    <property type="match status" value="1"/>
</dbReference>
<dbReference type="NCBIfam" id="TIGR00786">
    <property type="entry name" value="dctM"/>
    <property type="match status" value="1"/>
</dbReference>
<reference evidence="10" key="1">
    <citation type="submission" date="2015-11" db="EMBL/GenBank/DDBJ databases">
        <authorList>
            <person name="Varghese N."/>
        </authorList>
    </citation>
    <scope>NUCLEOTIDE SEQUENCE [LARGE SCALE GENOMIC DNA]</scope>
</reference>
<feature type="transmembrane region" description="Helical" evidence="7">
    <location>
        <begin position="134"/>
        <end position="157"/>
    </location>
</feature>
<dbReference type="STRING" id="1643428.GCA_001442855_02115"/>
<dbReference type="InterPro" id="IPR010656">
    <property type="entry name" value="DctM"/>
</dbReference>
<feature type="transmembrane region" description="Helical" evidence="7">
    <location>
        <begin position="169"/>
        <end position="190"/>
    </location>
</feature>
<feature type="transmembrane region" description="Helical" evidence="7">
    <location>
        <begin position="46"/>
        <end position="69"/>
    </location>
</feature>
<feature type="transmembrane region" description="Helical" evidence="7">
    <location>
        <begin position="354"/>
        <end position="371"/>
    </location>
</feature>
<feature type="domain" description="TRAP C4-dicarboxylate transport system permease DctM subunit" evidence="8">
    <location>
        <begin position="8"/>
        <end position="415"/>
    </location>
</feature>
<dbReference type="AlphaFoldDB" id="A0A0S4NBL2"/>
<accession>A0A0S4NBL2</accession>
<feature type="transmembrane region" description="Helical" evidence="7">
    <location>
        <begin position="312"/>
        <end position="342"/>
    </location>
</feature>
<evidence type="ECO:0000256" key="2">
    <source>
        <dbReference type="ARBA" id="ARBA00022475"/>
    </source>
</evidence>
<dbReference type="OrthoDB" id="9777699at2"/>
<evidence type="ECO:0000313" key="9">
    <source>
        <dbReference type="EMBL" id="CUU08732.1"/>
    </source>
</evidence>